<keyword evidence="1" id="KW-0812">Transmembrane</keyword>
<evidence type="ECO:0008006" key="4">
    <source>
        <dbReference type="Google" id="ProtNLM"/>
    </source>
</evidence>
<evidence type="ECO:0000313" key="2">
    <source>
        <dbReference type="EMBL" id="RJG04455.1"/>
    </source>
</evidence>
<accession>A0A3A3G9V2</accession>
<keyword evidence="3" id="KW-1185">Reference proteome</keyword>
<comment type="caution">
    <text evidence="2">The sequence shown here is derived from an EMBL/GenBank/DDBJ whole genome shotgun (WGS) entry which is preliminary data.</text>
</comment>
<protein>
    <recommendedName>
        <fullName evidence="4">Two pore domain potassium channel family protein</fullName>
    </recommendedName>
</protein>
<name>A0A3A3G9V2_9BURK</name>
<sequence length="121" mass="13223">MKRLLPDFEHRAQPVISPHQFIIRLAHSGVIALALIVVSLFTGMVGYRIFEGLSWIDAFLNASMLLGGMGPVNTPVTFGGKLFAGLYALYCGLAVILVAGIILAPVAHRILHRFHMEGRNQ</sequence>
<feature type="transmembrane region" description="Helical" evidence="1">
    <location>
        <begin position="87"/>
        <end position="111"/>
    </location>
</feature>
<dbReference type="Proteomes" id="UP000266327">
    <property type="component" value="Unassembled WGS sequence"/>
</dbReference>
<keyword evidence="1" id="KW-1133">Transmembrane helix</keyword>
<dbReference type="EMBL" id="QYUQ01000002">
    <property type="protein sequence ID" value="RJG04455.1"/>
    <property type="molecule type" value="Genomic_DNA"/>
</dbReference>
<evidence type="ECO:0000313" key="3">
    <source>
        <dbReference type="Proteomes" id="UP000266327"/>
    </source>
</evidence>
<dbReference type="AlphaFoldDB" id="A0A3A3G9V2"/>
<gene>
    <name evidence="2" type="ORF">D3878_15315</name>
</gene>
<dbReference type="OrthoDB" id="465094at2"/>
<proteinExistence type="predicted"/>
<organism evidence="2 3">
    <name type="scientific">Noviherbaspirillum sedimenti</name>
    <dbReference type="NCBI Taxonomy" id="2320865"/>
    <lineage>
        <taxon>Bacteria</taxon>
        <taxon>Pseudomonadati</taxon>
        <taxon>Pseudomonadota</taxon>
        <taxon>Betaproteobacteria</taxon>
        <taxon>Burkholderiales</taxon>
        <taxon>Oxalobacteraceae</taxon>
        <taxon>Noviherbaspirillum</taxon>
    </lineage>
</organism>
<evidence type="ECO:0000256" key="1">
    <source>
        <dbReference type="SAM" id="Phobius"/>
    </source>
</evidence>
<feature type="transmembrane region" description="Helical" evidence="1">
    <location>
        <begin position="21"/>
        <end position="50"/>
    </location>
</feature>
<keyword evidence="1" id="KW-0472">Membrane</keyword>
<reference evidence="3" key="1">
    <citation type="submission" date="2018-09" db="EMBL/GenBank/DDBJ databases">
        <authorList>
            <person name="Zhu H."/>
        </authorList>
    </citation>
    <scope>NUCLEOTIDE SEQUENCE [LARGE SCALE GENOMIC DNA]</scope>
    <source>
        <strain evidence="3">K1S02-23</strain>
    </source>
</reference>